<sequence length="194" mass="21389">MSDSWDDYAEDWDSNAGAIEYSQKAFDSLCEFINLEGLRVLDFGCGTGLLTEKVARVASSVVAVDPSPKMIDVLEHKNIHNVNSLACEISVDLITSQPIFEPRFDLIVASSVCAFLPDYEQTLSTLKLLLKDGGTFIQWDWKRSNEEDDFGFTKEIITNAYAHVGLSLVRVSDAFSLTSEKGEAHVLMGVANNA</sequence>
<dbReference type="PANTHER" id="PTHR43464">
    <property type="entry name" value="METHYLTRANSFERASE"/>
    <property type="match status" value="1"/>
</dbReference>
<evidence type="ECO:0000256" key="2">
    <source>
        <dbReference type="ARBA" id="ARBA00022679"/>
    </source>
</evidence>
<dbReference type="CDD" id="cd02440">
    <property type="entry name" value="AdoMet_MTases"/>
    <property type="match status" value="1"/>
</dbReference>
<keyword evidence="3" id="KW-0949">S-adenosyl-L-methionine</keyword>
<name>A0A1S1MY04_9GAMM</name>
<evidence type="ECO:0000313" key="5">
    <source>
        <dbReference type="EMBL" id="OHU90342.1"/>
    </source>
</evidence>
<accession>A0A1S1MY04</accession>
<reference evidence="5 6" key="1">
    <citation type="submission" date="2016-09" db="EMBL/GenBank/DDBJ databases">
        <title>Pseudoalteromonas amylolytica sp. nov., isolated from the surface seawater.</title>
        <authorList>
            <person name="Wu Y.-H."/>
            <person name="Cheng H."/>
            <person name="Jin X.-B."/>
            <person name="Wang C.-S."/>
            <person name="Xu X.-W."/>
        </authorList>
    </citation>
    <scope>NUCLEOTIDE SEQUENCE [LARGE SCALE GENOMIC DNA]</scope>
    <source>
        <strain evidence="5 6">JW1</strain>
    </source>
</reference>
<organism evidence="5 6">
    <name type="scientific">Pseudoalteromonas amylolytica</name>
    <dbReference type="NCBI Taxonomy" id="1859457"/>
    <lineage>
        <taxon>Bacteria</taxon>
        <taxon>Pseudomonadati</taxon>
        <taxon>Pseudomonadota</taxon>
        <taxon>Gammaproteobacteria</taxon>
        <taxon>Alteromonadales</taxon>
        <taxon>Pseudoalteromonadaceae</taxon>
        <taxon>Pseudoalteromonas</taxon>
    </lineage>
</organism>
<evidence type="ECO:0000256" key="3">
    <source>
        <dbReference type="ARBA" id="ARBA00022691"/>
    </source>
</evidence>
<dbReference type="InterPro" id="IPR013217">
    <property type="entry name" value="Methyltransf_12"/>
</dbReference>
<evidence type="ECO:0000259" key="4">
    <source>
        <dbReference type="Pfam" id="PF08242"/>
    </source>
</evidence>
<dbReference type="GO" id="GO:0008168">
    <property type="term" value="F:methyltransferase activity"/>
    <property type="evidence" value="ECO:0007669"/>
    <property type="project" value="UniProtKB-KW"/>
</dbReference>
<dbReference type="SUPFAM" id="SSF53335">
    <property type="entry name" value="S-adenosyl-L-methionine-dependent methyltransferases"/>
    <property type="match status" value="1"/>
</dbReference>
<feature type="domain" description="Methyltransferase type 12" evidence="4">
    <location>
        <begin position="41"/>
        <end position="136"/>
    </location>
</feature>
<comment type="caution">
    <text evidence="5">The sequence shown here is derived from an EMBL/GenBank/DDBJ whole genome shotgun (WGS) entry which is preliminary data.</text>
</comment>
<dbReference type="InterPro" id="IPR029063">
    <property type="entry name" value="SAM-dependent_MTases_sf"/>
</dbReference>
<dbReference type="Gene3D" id="3.40.50.150">
    <property type="entry name" value="Vaccinia Virus protein VP39"/>
    <property type="match status" value="1"/>
</dbReference>
<evidence type="ECO:0000256" key="1">
    <source>
        <dbReference type="ARBA" id="ARBA00022603"/>
    </source>
</evidence>
<keyword evidence="2" id="KW-0808">Transferase</keyword>
<dbReference type="STRING" id="1859457.BET10_13190"/>
<proteinExistence type="predicted"/>
<evidence type="ECO:0000313" key="6">
    <source>
        <dbReference type="Proteomes" id="UP000179786"/>
    </source>
</evidence>
<dbReference type="GO" id="GO:0032259">
    <property type="term" value="P:methylation"/>
    <property type="evidence" value="ECO:0007669"/>
    <property type="project" value="UniProtKB-KW"/>
</dbReference>
<keyword evidence="1" id="KW-0489">Methyltransferase</keyword>
<gene>
    <name evidence="5" type="ORF">BET10_13190</name>
</gene>
<keyword evidence="6" id="KW-1185">Reference proteome</keyword>
<dbReference type="RefSeq" id="WP_070985706.1">
    <property type="nucleotide sequence ID" value="NZ_MKJU01000026.1"/>
</dbReference>
<dbReference type="AlphaFoldDB" id="A0A1S1MY04"/>
<dbReference type="EMBL" id="MKJU01000026">
    <property type="protein sequence ID" value="OHU90342.1"/>
    <property type="molecule type" value="Genomic_DNA"/>
</dbReference>
<dbReference type="Pfam" id="PF08242">
    <property type="entry name" value="Methyltransf_12"/>
    <property type="match status" value="1"/>
</dbReference>
<protein>
    <recommendedName>
        <fullName evidence="4">Methyltransferase type 12 domain-containing protein</fullName>
    </recommendedName>
</protein>
<dbReference type="Proteomes" id="UP000179786">
    <property type="component" value="Unassembled WGS sequence"/>
</dbReference>
<dbReference type="PANTHER" id="PTHR43464:SF19">
    <property type="entry name" value="UBIQUINONE BIOSYNTHESIS O-METHYLTRANSFERASE, MITOCHONDRIAL"/>
    <property type="match status" value="1"/>
</dbReference>